<dbReference type="AlphaFoldDB" id="A0A412B0P7"/>
<accession>A0A412B0P7</accession>
<protein>
    <submittedName>
        <fullName evidence="8">ATP-grasp domain-containing protein</fullName>
    </submittedName>
</protein>
<dbReference type="NCBIfam" id="NF045502">
    <property type="entry name" value="variant_rSAM"/>
    <property type="match status" value="1"/>
</dbReference>
<keyword evidence="2" id="KW-0479">Metal-binding</keyword>
<dbReference type="PROSITE" id="PS51918">
    <property type="entry name" value="RADICAL_SAM"/>
    <property type="match status" value="1"/>
</dbReference>
<feature type="domain" description="Radical SAM core" evidence="7">
    <location>
        <begin position="499"/>
        <end position="732"/>
    </location>
</feature>
<dbReference type="InterPro" id="IPR058240">
    <property type="entry name" value="rSAM_sf"/>
</dbReference>
<keyword evidence="5" id="KW-0067">ATP-binding</keyword>
<evidence type="ECO:0000256" key="1">
    <source>
        <dbReference type="ARBA" id="ARBA00022691"/>
    </source>
</evidence>
<dbReference type="Pfam" id="PF02655">
    <property type="entry name" value="ATP-grasp_3"/>
    <property type="match status" value="1"/>
</dbReference>
<dbReference type="InterPro" id="IPR003806">
    <property type="entry name" value="ATP-grasp_PylC-type"/>
</dbReference>
<gene>
    <name evidence="8" type="ORF">DWY96_16220</name>
</gene>
<dbReference type="GO" id="GO:0051536">
    <property type="term" value="F:iron-sulfur cluster binding"/>
    <property type="evidence" value="ECO:0007669"/>
    <property type="project" value="UniProtKB-KW"/>
</dbReference>
<dbReference type="InterPro" id="IPR007197">
    <property type="entry name" value="rSAM"/>
</dbReference>
<dbReference type="Gene3D" id="3.30.470.20">
    <property type="entry name" value="ATP-grasp fold, B domain"/>
    <property type="match status" value="1"/>
</dbReference>
<comment type="caution">
    <text evidence="8">The sequence shown here is derived from an EMBL/GenBank/DDBJ whole genome shotgun (WGS) entry which is preliminary data.</text>
</comment>
<evidence type="ECO:0000313" key="9">
    <source>
        <dbReference type="Proteomes" id="UP000283738"/>
    </source>
</evidence>
<evidence type="ECO:0000259" key="6">
    <source>
        <dbReference type="PROSITE" id="PS50975"/>
    </source>
</evidence>
<keyword evidence="1" id="KW-0949">S-adenosyl-L-methionine</keyword>
<dbReference type="EMBL" id="QRTF01000054">
    <property type="protein sequence ID" value="RGQ44224.1"/>
    <property type="molecule type" value="Genomic_DNA"/>
</dbReference>
<evidence type="ECO:0000313" key="8">
    <source>
        <dbReference type="EMBL" id="RGQ44224.1"/>
    </source>
</evidence>
<dbReference type="SUPFAM" id="SSF56059">
    <property type="entry name" value="Glutathione synthetase ATP-binding domain-like"/>
    <property type="match status" value="1"/>
</dbReference>
<keyword evidence="5" id="KW-0547">Nucleotide-binding</keyword>
<dbReference type="Proteomes" id="UP000283738">
    <property type="component" value="Unassembled WGS sequence"/>
</dbReference>
<feature type="domain" description="ATP-grasp" evidence="6">
    <location>
        <begin position="102"/>
        <end position="300"/>
    </location>
</feature>
<dbReference type="InterPro" id="IPR011761">
    <property type="entry name" value="ATP-grasp"/>
</dbReference>
<dbReference type="SUPFAM" id="SSF102114">
    <property type="entry name" value="Radical SAM enzymes"/>
    <property type="match status" value="1"/>
</dbReference>
<dbReference type="GO" id="GO:0046872">
    <property type="term" value="F:metal ion binding"/>
    <property type="evidence" value="ECO:0007669"/>
    <property type="project" value="UniProtKB-KW"/>
</dbReference>
<dbReference type="InterPro" id="IPR013785">
    <property type="entry name" value="Aldolase_TIM"/>
</dbReference>
<name>A0A412B0P7_9FIRM</name>
<keyword evidence="3" id="KW-0408">Iron</keyword>
<dbReference type="RefSeq" id="WP_118112063.1">
    <property type="nucleotide sequence ID" value="NZ_QRTF01000054.1"/>
</dbReference>
<evidence type="ECO:0000259" key="7">
    <source>
        <dbReference type="PROSITE" id="PS51918"/>
    </source>
</evidence>
<evidence type="ECO:0000256" key="3">
    <source>
        <dbReference type="ARBA" id="ARBA00023004"/>
    </source>
</evidence>
<evidence type="ECO:0000256" key="4">
    <source>
        <dbReference type="ARBA" id="ARBA00023014"/>
    </source>
</evidence>
<dbReference type="Gene3D" id="3.20.20.70">
    <property type="entry name" value="Aldolase class I"/>
    <property type="match status" value="1"/>
</dbReference>
<keyword evidence="4" id="KW-0411">Iron-sulfur</keyword>
<dbReference type="GO" id="GO:0005524">
    <property type="term" value="F:ATP binding"/>
    <property type="evidence" value="ECO:0007669"/>
    <property type="project" value="UniProtKB-UniRule"/>
</dbReference>
<evidence type="ECO:0000256" key="2">
    <source>
        <dbReference type="ARBA" id="ARBA00022723"/>
    </source>
</evidence>
<organism evidence="8 9">
    <name type="scientific">Roseburia inulinivorans</name>
    <dbReference type="NCBI Taxonomy" id="360807"/>
    <lineage>
        <taxon>Bacteria</taxon>
        <taxon>Bacillati</taxon>
        <taxon>Bacillota</taxon>
        <taxon>Clostridia</taxon>
        <taxon>Lachnospirales</taxon>
        <taxon>Lachnospiraceae</taxon>
        <taxon>Roseburia</taxon>
    </lineage>
</organism>
<reference evidence="8 9" key="1">
    <citation type="submission" date="2018-08" db="EMBL/GenBank/DDBJ databases">
        <title>A genome reference for cultivated species of the human gut microbiota.</title>
        <authorList>
            <person name="Zou Y."/>
            <person name="Xue W."/>
            <person name="Luo G."/>
        </authorList>
    </citation>
    <scope>NUCLEOTIDE SEQUENCE [LARGE SCALE GENOMIC DNA]</scope>
    <source>
        <strain evidence="8 9">AF28-15</strain>
    </source>
</reference>
<evidence type="ECO:0000256" key="5">
    <source>
        <dbReference type="PROSITE-ProRule" id="PRU00409"/>
    </source>
</evidence>
<dbReference type="GO" id="GO:0003824">
    <property type="term" value="F:catalytic activity"/>
    <property type="evidence" value="ECO:0007669"/>
    <property type="project" value="InterPro"/>
</dbReference>
<sequence length="746" mass="85665">MSYFVWVGPKDIDCLQDPLFSEVVSYYSDKNILAFREAKIYGNKFNKFITEKMLQILEEHPNAKFIFYNPQIAYRLDVSLRQHVLCLNDNNLLNLLNDKIYTRYWFRRYVPVLPSIIIDSPNLSFQELENNLSYSDQYIVQQNKSSGGLGTFILTRKNGMLSILKNNYKELFIVSPYIHEGFAININAIIGKKNTILLPISLQLSEKNKERILYHGADYVAAHTISENIVVKLKEYTNNILIHIKQLGYLGIIGLDFLITKDEIYFLEVNPRYQASSFLINIALKEKGFSSLSKMNLTAFYEHCYLDTNVEKIIVNYSFYKYLYVNNAKHLYYVFQKAISNKYVEQVVTDGWNQELPVDEDAYCYSIIFRTNIASINPDFRCDIYPNILGEEEYLKANIDIKIGLKIALINQGCNITPDAEKYLKSKGVIKKAVFSAIDFRLANGIPVNAPINLKFGEFSPFVIHYDGNLALYYYGKNISEITIELEPKWKDKHTKNGVSYSRIAYLSTDRLRLKHESICTFKKSEQGCFFCNVPEQGINFTQADFDEVLDTLLPHPTFRHILIGGGSGDPLTESEQIIGLAKKIRARNKEIPIYLMSLPPNNAKILRDYKEAGITEVAFNIEIWDRKIAQKMMPGKGKIPLSHYIDILRESTSIWGKEGNVRTALIVGLNQSKLLLTATEYLCQLGIQPMFSVFRPMIGTKLENIVPPSNQTLLSLYQDILRICAKYHMEPGPSCKECRNNMLAL</sequence>
<proteinExistence type="predicted"/>
<dbReference type="Pfam" id="PF04055">
    <property type="entry name" value="Radical_SAM"/>
    <property type="match status" value="1"/>
</dbReference>
<dbReference type="PROSITE" id="PS50975">
    <property type="entry name" value="ATP_GRASP"/>
    <property type="match status" value="1"/>
</dbReference>